<evidence type="ECO:0000313" key="2">
    <source>
        <dbReference type="EMBL" id="TYK08471.1"/>
    </source>
</evidence>
<feature type="compositionally biased region" description="Polar residues" evidence="1">
    <location>
        <begin position="16"/>
        <end position="28"/>
    </location>
</feature>
<dbReference type="Proteomes" id="UP000321947">
    <property type="component" value="Unassembled WGS sequence"/>
</dbReference>
<protein>
    <submittedName>
        <fullName evidence="2">Uncharacterized protein</fullName>
    </submittedName>
</protein>
<feature type="region of interest" description="Disordered" evidence="1">
    <location>
        <begin position="113"/>
        <end position="141"/>
    </location>
</feature>
<reference evidence="2 3" key="1">
    <citation type="submission" date="2019-08" db="EMBL/GenBank/DDBJ databases">
        <title>Draft genome sequences of two oriental melons (Cucumis melo L. var makuwa).</title>
        <authorList>
            <person name="Kwon S.-Y."/>
        </authorList>
    </citation>
    <scope>NUCLEOTIDE SEQUENCE [LARGE SCALE GENOMIC DNA]</scope>
    <source>
        <strain evidence="3">cv. Chang Bougi</strain>
        <tissue evidence="2">Leaf</tissue>
    </source>
</reference>
<accession>A0A5D3C9D8</accession>
<evidence type="ECO:0000313" key="3">
    <source>
        <dbReference type="Proteomes" id="UP000321947"/>
    </source>
</evidence>
<sequence>MIHDRVDCRRRASVASTRAISRTSNHPSSRAVVERQPQASEPIHRKLLRVAVALCCFRQLPLRASRLAQPRPSIETERRPLEPSIVCRSCEAEPRCQPARTCVRSLRVEARPASRARFTPQAAPPHSTAASRASAPHHQPHLRHILNRKPSWEFVQTESDLDLGPSVLGVPLGISKDQHVPTGTQIARARGHASSGVEVEVRARASWRATKRKMPSRRGARRGGGRGGRGAGRGQPEEQPTVQAANPDAPVTQADLAAMKQ</sequence>
<name>A0A5D3C9D8_CUCMM</name>
<proteinExistence type="predicted"/>
<evidence type="ECO:0000256" key="1">
    <source>
        <dbReference type="SAM" id="MobiDB-lite"/>
    </source>
</evidence>
<gene>
    <name evidence="2" type="ORF">E5676_scaffold1071G00030</name>
</gene>
<feature type="region of interest" description="Disordered" evidence="1">
    <location>
        <begin position="208"/>
        <end position="261"/>
    </location>
</feature>
<dbReference type="EMBL" id="SSTD01012729">
    <property type="protein sequence ID" value="TYK08471.1"/>
    <property type="molecule type" value="Genomic_DNA"/>
</dbReference>
<organism evidence="2 3">
    <name type="scientific">Cucumis melo var. makuwa</name>
    <name type="common">Oriental melon</name>
    <dbReference type="NCBI Taxonomy" id="1194695"/>
    <lineage>
        <taxon>Eukaryota</taxon>
        <taxon>Viridiplantae</taxon>
        <taxon>Streptophyta</taxon>
        <taxon>Embryophyta</taxon>
        <taxon>Tracheophyta</taxon>
        <taxon>Spermatophyta</taxon>
        <taxon>Magnoliopsida</taxon>
        <taxon>eudicotyledons</taxon>
        <taxon>Gunneridae</taxon>
        <taxon>Pentapetalae</taxon>
        <taxon>rosids</taxon>
        <taxon>fabids</taxon>
        <taxon>Cucurbitales</taxon>
        <taxon>Cucurbitaceae</taxon>
        <taxon>Benincaseae</taxon>
        <taxon>Cucumis</taxon>
    </lineage>
</organism>
<dbReference type="AlphaFoldDB" id="A0A5D3C9D8"/>
<comment type="caution">
    <text evidence="2">The sequence shown here is derived from an EMBL/GenBank/DDBJ whole genome shotgun (WGS) entry which is preliminary data.</text>
</comment>
<feature type="region of interest" description="Disordered" evidence="1">
    <location>
        <begin position="16"/>
        <end position="38"/>
    </location>
</feature>
<feature type="compositionally biased region" description="Basic residues" evidence="1">
    <location>
        <begin position="209"/>
        <end position="224"/>
    </location>
</feature>